<dbReference type="InterPro" id="IPR018490">
    <property type="entry name" value="cNMP-bd_dom_sf"/>
</dbReference>
<keyword evidence="4" id="KW-0408">Iron</keyword>
<dbReference type="Proteomes" id="UP000320672">
    <property type="component" value="Chromosome"/>
</dbReference>
<gene>
    <name evidence="9" type="primary">ydhX</name>
    <name evidence="9" type="ORF">FF011L_40890</name>
</gene>
<dbReference type="Gene3D" id="3.30.70.20">
    <property type="match status" value="2"/>
</dbReference>
<dbReference type="AlphaFoldDB" id="A0A517MK78"/>
<dbReference type="PRINTS" id="PR00103">
    <property type="entry name" value="CAMPKINASE"/>
</dbReference>
<proteinExistence type="predicted"/>
<keyword evidence="1" id="KW-0004">4Fe-4S</keyword>
<dbReference type="InterPro" id="IPR050294">
    <property type="entry name" value="RnfB_subfamily"/>
</dbReference>
<feature type="domain" description="4Fe-4S ferredoxin-type" evidence="8">
    <location>
        <begin position="441"/>
        <end position="469"/>
    </location>
</feature>
<evidence type="ECO:0000259" key="7">
    <source>
        <dbReference type="PROSITE" id="PS50042"/>
    </source>
</evidence>
<dbReference type="PROSITE" id="PS51379">
    <property type="entry name" value="4FE4S_FER_2"/>
    <property type="match status" value="2"/>
</dbReference>
<dbReference type="InterPro" id="IPR017900">
    <property type="entry name" value="4Fe4S_Fe_S_CS"/>
</dbReference>
<dbReference type="SUPFAM" id="SSF51206">
    <property type="entry name" value="cAMP-binding domain-like"/>
    <property type="match status" value="1"/>
</dbReference>
<accession>A0A517MK78</accession>
<dbReference type="PROSITE" id="PS00198">
    <property type="entry name" value="4FE4S_FER_1"/>
    <property type="match status" value="1"/>
</dbReference>
<dbReference type="Pfam" id="PF13247">
    <property type="entry name" value="Fer4_11"/>
    <property type="match status" value="1"/>
</dbReference>
<protein>
    <submittedName>
        <fullName evidence="9">Putative ferredoxin-like protein YdhX</fullName>
    </submittedName>
</protein>
<evidence type="ECO:0000256" key="4">
    <source>
        <dbReference type="ARBA" id="ARBA00023004"/>
    </source>
</evidence>
<keyword evidence="5" id="KW-0411">Iron-sulfur</keyword>
<feature type="region of interest" description="Disordered" evidence="6">
    <location>
        <begin position="1"/>
        <end position="25"/>
    </location>
</feature>
<feature type="domain" description="Cyclic nucleotide-binding" evidence="7">
    <location>
        <begin position="239"/>
        <end position="338"/>
    </location>
</feature>
<dbReference type="InterPro" id="IPR000595">
    <property type="entry name" value="cNMP-bd_dom"/>
</dbReference>
<evidence type="ECO:0000256" key="3">
    <source>
        <dbReference type="ARBA" id="ARBA00022737"/>
    </source>
</evidence>
<dbReference type="GO" id="GO:0046872">
    <property type="term" value="F:metal ion binding"/>
    <property type="evidence" value="ECO:0007669"/>
    <property type="project" value="UniProtKB-KW"/>
</dbReference>
<dbReference type="PANTHER" id="PTHR42859">
    <property type="entry name" value="OXIDOREDUCTASE"/>
    <property type="match status" value="1"/>
</dbReference>
<feature type="domain" description="Cyclic nucleotide-binding" evidence="7">
    <location>
        <begin position="70"/>
        <end position="211"/>
    </location>
</feature>
<dbReference type="GO" id="GO:0051539">
    <property type="term" value="F:4 iron, 4 sulfur cluster binding"/>
    <property type="evidence" value="ECO:0007669"/>
    <property type="project" value="UniProtKB-KW"/>
</dbReference>
<organism evidence="9 10">
    <name type="scientific">Roseimaritima multifibrata</name>
    <dbReference type="NCBI Taxonomy" id="1930274"/>
    <lineage>
        <taxon>Bacteria</taxon>
        <taxon>Pseudomonadati</taxon>
        <taxon>Planctomycetota</taxon>
        <taxon>Planctomycetia</taxon>
        <taxon>Pirellulales</taxon>
        <taxon>Pirellulaceae</taxon>
        <taxon>Roseimaritima</taxon>
    </lineage>
</organism>
<evidence type="ECO:0000256" key="5">
    <source>
        <dbReference type="ARBA" id="ARBA00023014"/>
    </source>
</evidence>
<dbReference type="KEGG" id="rml:FF011L_40890"/>
<dbReference type="CDD" id="cd16367">
    <property type="entry name" value="DMSOR_beta_like"/>
    <property type="match status" value="1"/>
</dbReference>
<dbReference type="SUPFAM" id="SSF54862">
    <property type="entry name" value="4Fe-4S ferredoxins"/>
    <property type="match status" value="1"/>
</dbReference>
<evidence type="ECO:0000256" key="1">
    <source>
        <dbReference type="ARBA" id="ARBA00022485"/>
    </source>
</evidence>
<evidence type="ECO:0000313" key="9">
    <source>
        <dbReference type="EMBL" id="QDS95296.1"/>
    </source>
</evidence>
<dbReference type="PROSITE" id="PS50042">
    <property type="entry name" value="CNMP_BINDING_3"/>
    <property type="match status" value="2"/>
</dbReference>
<evidence type="ECO:0000256" key="6">
    <source>
        <dbReference type="SAM" id="MobiDB-lite"/>
    </source>
</evidence>
<dbReference type="OrthoDB" id="9810688at2"/>
<evidence type="ECO:0000256" key="2">
    <source>
        <dbReference type="ARBA" id="ARBA00022723"/>
    </source>
</evidence>
<feature type="domain" description="4Fe-4S ferredoxin-type" evidence="8">
    <location>
        <begin position="510"/>
        <end position="539"/>
    </location>
</feature>
<dbReference type="Gene3D" id="2.60.120.10">
    <property type="entry name" value="Jelly Rolls"/>
    <property type="match status" value="2"/>
</dbReference>
<dbReference type="InterPro" id="IPR017896">
    <property type="entry name" value="4Fe4S_Fe-S-bd"/>
</dbReference>
<dbReference type="EMBL" id="CP036262">
    <property type="protein sequence ID" value="QDS95296.1"/>
    <property type="molecule type" value="Genomic_DNA"/>
</dbReference>
<dbReference type="PANTHER" id="PTHR42859:SF17">
    <property type="entry name" value="ELECTRON TRANSPORT PROTEIN HYDN-RELATED"/>
    <property type="match status" value="1"/>
</dbReference>
<evidence type="ECO:0000313" key="10">
    <source>
        <dbReference type="Proteomes" id="UP000320672"/>
    </source>
</evidence>
<dbReference type="CDD" id="cd00038">
    <property type="entry name" value="CAP_ED"/>
    <property type="match status" value="1"/>
</dbReference>
<dbReference type="Pfam" id="PF00027">
    <property type="entry name" value="cNMP_binding"/>
    <property type="match status" value="1"/>
</dbReference>
<keyword evidence="2" id="KW-0479">Metal-binding</keyword>
<name>A0A517MK78_9BACT</name>
<keyword evidence="3" id="KW-0677">Repeat</keyword>
<keyword evidence="10" id="KW-1185">Reference proteome</keyword>
<evidence type="ECO:0000259" key="8">
    <source>
        <dbReference type="PROSITE" id="PS51379"/>
    </source>
</evidence>
<reference evidence="9 10" key="1">
    <citation type="submission" date="2019-02" db="EMBL/GenBank/DDBJ databases">
        <title>Deep-cultivation of Planctomycetes and their phenomic and genomic characterization uncovers novel biology.</title>
        <authorList>
            <person name="Wiegand S."/>
            <person name="Jogler M."/>
            <person name="Boedeker C."/>
            <person name="Pinto D."/>
            <person name="Vollmers J."/>
            <person name="Rivas-Marin E."/>
            <person name="Kohn T."/>
            <person name="Peeters S.H."/>
            <person name="Heuer A."/>
            <person name="Rast P."/>
            <person name="Oberbeckmann S."/>
            <person name="Bunk B."/>
            <person name="Jeske O."/>
            <person name="Meyerdierks A."/>
            <person name="Storesund J.E."/>
            <person name="Kallscheuer N."/>
            <person name="Luecker S."/>
            <person name="Lage O.M."/>
            <person name="Pohl T."/>
            <person name="Merkel B.J."/>
            <person name="Hornburger P."/>
            <person name="Mueller R.-W."/>
            <person name="Bruemmer F."/>
            <person name="Labrenz M."/>
            <person name="Spormann A.M."/>
            <person name="Op den Camp H."/>
            <person name="Overmann J."/>
            <person name="Amann R."/>
            <person name="Jetten M.S.M."/>
            <person name="Mascher T."/>
            <person name="Medema M.H."/>
            <person name="Devos D.P."/>
            <person name="Kaster A.-K."/>
            <person name="Ovreas L."/>
            <person name="Rohde M."/>
            <person name="Galperin M.Y."/>
            <person name="Jogler C."/>
        </authorList>
    </citation>
    <scope>NUCLEOTIDE SEQUENCE [LARGE SCALE GENOMIC DNA]</scope>
    <source>
        <strain evidence="9 10">FF011L</strain>
    </source>
</reference>
<sequence length="609" mass="67424">MALGEESTGNTVPVRRPQRWDEPFDPGMDESEVAWLLTRPPFVQMSENAFPRGTPLKGILRNDCRLRRSPPGEIIVREGDYGNSAFLVLAGSVDALLSKLPPEQLGHQVPEQLSWRQALKQLWRRPTFAESRDRSEVNIGLGPRLSTVDHRKAVFLQDFDGVLRSNKSLELGPGELFGEIAAMFRSPRTATVIATTEATLLEIRWQGLRLLRRDLPFAQQMEQHYRSTWLKVHLKETPQLRYLPADALQRVADSVVMRSYGRNEWNAEFRKTRELPAAEQIQSEPLVASEGHLPTELTLIRAGFARLSRMHGAGHQTSAYLGKGQLFGLQEIAHNARRPEQTPPIPLQQSLRAVGFLDTLQIPIEVVAADVLPYIRASEMPRPILDFQRRGGAAINQTANKEVGAAGPVPLSAAGRPDGESDLPTGLLEFLVQNRLNNGQQAMLIDLHRCTRCDDCVKACATTHDGNPRFARIGMSHQRLQFAQACMHCQDPVCMIGCPTGAIARDSATGTVRIHEPICVGCGTCAAACPYQNIQMVEIRDKNGRFFRDEETAMPILKATKCDMCQSQPSGPACVAACPHDALVRIDLSNLAPLGTWMQERGIDSGDIP</sequence>
<dbReference type="InterPro" id="IPR014710">
    <property type="entry name" value="RmlC-like_jellyroll"/>
</dbReference>